<gene>
    <name evidence="1" type="ordered locus">SELR_04490</name>
</gene>
<evidence type="ECO:0000313" key="2">
    <source>
        <dbReference type="Proteomes" id="UP000007887"/>
    </source>
</evidence>
<evidence type="ECO:0008006" key="3">
    <source>
        <dbReference type="Google" id="ProtNLM"/>
    </source>
</evidence>
<protein>
    <recommendedName>
        <fullName evidence="3">Complexin-2</fullName>
    </recommendedName>
</protein>
<proteinExistence type="predicted"/>
<dbReference type="PATRIC" id="fig|927704.6.peg.460"/>
<name>I0GN20_SELRL</name>
<dbReference type="eggNOG" id="ENOG503323B">
    <property type="taxonomic scope" value="Bacteria"/>
</dbReference>
<organism evidence="1 2">
    <name type="scientific">Selenomonas ruminantium subsp. lactilytica (strain NBRC 103574 / TAM6421)</name>
    <dbReference type="NCBI Taxonomy" id="927704"/>
    <lineage>
        <taxon>Bacteria</taxon>
        <taxon>Bacillati</taxon>
        <taxon>Bacillota</taxon>
        <taxon>Negativicutes</taxon>
        <taxon>Selenomonadales</taxon>
        <taxon>Selenomonadaceae</taxon>
        <taxon>Selenomonas</taxon>
    </lineage>
</organism>
<dbReference type="HOGENOM" id="CLU_175381_0_0_9"/>
<dbReference type="RefSeq" id="WP_014423601.1">
    <property type="nucleotide sequence ID" value="NC_017068.1"/>
</dbReference>
<reference evidence="1 2" key="1">
    <citation type="submission" date="2011-10" db="EMBL/GenBank/DDBJ databases">
        <title>Whole genome sequence of Selenomonas ruminantium subsp. lactilytica TAM6421.</title>
        <authorList>
            <person name="Oguchi A."/>
            <person name="Ankai A."/>
            <person name="Kaneko J."/>
            <person name="Yamada-Narita S."/>
            <person name="Fukui S."/>
            <person name="Takahashi M."/>
            <person name="Onodera T."/>
            <person name="Kojima S."/>
            <person name="Fushimi T."/>
            <person name="Abe N."/>
            <person name="Kamio Y."/>
            <person name="Yamazaki S."/>
            <person name="Fujita N."/>
        </authorList>
    </citation>
    <scope>NUCLEOTIDE SEQUENCE [LARGE SCALE GENOMIC DNA]</scope>
    <source>
        <strain evidence="2">NBRC 103574 / TAM6421</strain>
    </source>
</reference>
<accession>I0GN20</accession>
<dbReference type="EMBL" id="AP012292">
    <property type="protein sequence ID" value="BAL82157.1"/>
    <property type="molecule type" value="Genomic_DNA"/>
</dbReference>
<dbReference type="Proteomes" id="UP000007887">
    <property type="component" value="Chromosome"/>
</dbReference>
<dbReference type="AlphaFoldDB" id="I0GN20"/>
<dbReference type="OrthoDB" id="2056751at2"/>
<sequence>MKRNVQLPYELFVALIKFHLFQDDDYADEIATGLEQKLDALVRHELYAKYKTAPTEEEREKARQEYLDERGVRERFRW</sequence>
<dbReference type="KEGG" id="sri:SELR_04490"/>
<evidence type="ECO:0000313" key="1">
    <source>
        <dbReference type="EMBL" id="BAL82157.1"/>
    </source>
</evidence>